<dbReference type="InterPro" id="IPR009057">
    <property type="entry name" value="Homeodomain-like_sf"/>
</dbReference>
<dbReference type="InterPro" id="IPR051917">
    <property type="entry name" value="Transposase-Integrase"/>
</dbReference>
<evidence type="ECO:0000256" key="4">
    <source>
        <dbReference type="ARBA" id="ARBA00023125"/>
    </source>
</evidence>
<dbReference type="SUPFAM" id="SSF46689">
    <property type="entry name" value="Homeodomain-like"/>
    <property type="match status" value="1"/>
</dbReference>
<dbReference type="GO" id="GO:0015074">
    <property type="term" value="P:DNA integration"/>
    <property type="evidence" value="ECO:0007669"/>
    <property type="project" value="InterPro"/>
</dbReference>
<dbReference type="PROSITE" id="PS50994">
    <property type="entry name" value="INTEGRASE"/>
    <property type="match status" value="1"/>
</dbReference>
<dbReference type="NCBIfam" id="NF033563">
    <property type="entry name" value="transpos_IS30"/>
    <property type="match status" value="1"/>
</dbReference>
<evidence type="ECO:0000256" key="5">
    <source>
        <dbReference type="ARBA" id="ARBA00023172"/>
    </source>
</evidence>
<evidence type="ECO:0000256" key="2">
    <source>
        <dbReference type="ARBA" id="ARBA00006363"/>
    </source>
</evidence>
<dbReference type="PANTHER" id="PTHR10948">
    <property type="entry name" value="TRANSPOSASE"/>
    <property type="match status" value="1"/>
</dbReference>
<dbReference type="InterPro" id="IPR036397">
    <property type="entry name" value="RNaseH_sf"/>
</dbReference>
<evidence type="ECO:0000313" key="7">
    <source>
        <dbReference type="EMBL" id="EGQ24186.1"/>
    </source>
</evidence>
<dbReference type="InterPro" id="IPR025246">
    <property type="entry name" value="IS30-like_HTH"/>
</dbReference>
<accession>F9DUK4</accession>
<dbReference type="Gene3D" id="3.30.420.10">
    <property type="entry name" value="Ribonuclease H-like superfamily/Ribonuclease H"/>
    <property type="match status" value="1"/>
</dbReference>
<dbReference type="AlphaFoldDB" id="F9DUK4"/>
<dbReference type="SUPFAM" id="SSF53098">
    <property type="entry name" value="Ribonuclease H-like"/>
    <property type="match status" value="1"/>
</dbReference>
<feature type="domain" description="Integrase catalytic" evidence="6">
    <location>
        <begin position="156"/>
        <end position="320"/>
    </location>
</feature>
<name>F9DUK4_9BACL</name>
<dbReference type="InterPro" id="IPR053392">
    <property type="entry name" value="Transposase_IS30-like"/>
</dbReference>
<evidence type="ECO:0000259" key="6">
    <source>
        <dbReference type="PROSITE" id="PS50994"/>
    </source>
</evidence>
<dbReference type="PROSITE" id="PS01043">
    <property type="entry name" value="TRANSPOSASE_IS30"/>
    <property type="match status" value="1"/>
</dbReference>
<gene>
    <name evidence="7" type="primary">tnpA1-ISLsa</name>
    <name evidence="7" type="ORF">HMPREF9372_2485</name>
</gene>
<dbReference type="Proteomes" id="UP000005316">
    <property type="component" value="Unassembled WGS sequence"/>
</dbReference>
<dbReference type="Pfam" id="PF13936">
    <property type="entry name" value="HTH_38"/>
    <property type="match status" value="1"/>
</dbReference>
<dbReference type="GO" id="GO:0006313">
    <property type="term" value="P:DNA transposition"/>
    <property type="evidence" value="ECO:0007669"/>
    <property type="project" value="InterPro"/>
</dbReference>
<dbReference type="InterPro" id="IPR001598">
    <property type="entry name" value="Transposase_IS30_CS"/>
</dbReference>
<dbReference type="Pfam" id="PF00665">
    <property type="entry name" value="rve"/>
    <property type="match status" value="1"/>
</dbReference>
<protein>
    <submittedName>
        <fullName evidence="7">Transposase</fullName>
    </submittedName>
</protein>
<dbReference type="GO" id="GO:0004803">
    <property type="term" value="F:transposase activity"/>
    <property type="evidence" value="ECO:0007669"/>
    <property type="project" value="InterPro"/>
</dbReference>
<dbReference type="eggNOG" id="COG2826">
    <property type="taxonomic scope" value="Bacteria"/>
</dbReference>
<reference evidence="7 8" key="1">
    <citation type="submission" date="2011-04" db="EMBL/GenBank/DDBJ databases">
        <authorList>
            <person name="Muzny D."/>
            <person name="Qin X."/>
            <person name="Deng J."/>
            <person name="Jiang H."/>
            <person name="Liu Y."/>
            <person name="Qu J."/>
            <person name="Song X.-Z."/>
            <person name="Zhang L."/>
            <person name="Thornton R."/>
            <person name="Coyle M."/>
            <person name="Francisco L."/>
            <person name="Jackson L."/>
            <person name="Javaid M."/>
            <person name="Korchina V."/>
            <person name="Kovar C."/>
            <person name="Mata R."/>
            <person name="Mathew T."/>
            <person name="Ngo R."/>
            <person name="Nguyen L."/>
            <person name="Nguyen N."/>
            <person name="Okwuonu G."/>
            <person name="Ongeri F."/>
            <person name="Pham C."/>
            <person name="Simmons D."/>
            <person name="Wilczek-Boney K."/>
            <person name="Hale W."/>
            <person name="Jakkamsetti A."/>
            <person name="Pham P."/>
            <person name="Ruth R."/>
            <person name="San Lucas F."/>
            <person name="Warren J."/>
            <person name="Zhang J."/>
            <person name="Zhao Z."/>
            <person name="Zhou C."/>
            <person name="Zhu D."/>
            <person name="Lee S."/>
            <person name="Bess C."/>
            <person name="Blankenburg K."/>
            <person name="Forbes L."/>
            <person name="Fu Q."/>
            <person name="Gubbala S."/>
            <person name="Hirani K."/>
            <person name="Jayaseelan J.C."/>
            <person name="Lara F."/>
            <person name="Munidasa M."/>
            <person name="Palculict T."/>
            <person name="Patil S."/>
            <person name="Pu L.-L."/>
            <person name="Saada N."/>
            <person name="Tang L."/>
            <person name="Weissenberger G."/>
            <person name="Zhu Y."/>
            <person name="Hemphill L."/>
            <person name="Shang Y."/>
            <person name="Youmans B."/>
            <person name="Ayvaz T."/>
            <person name="Ross M."/>
            <person name="Santibanez J."/>
            <person name="Aqrawi P."/>
            <person name="Gross S."/>
            <person name="Joshi V."/>
            <person name="Fowler G."/>
            <person name="Nazareth L."/>
            <person name="Reid J."/>
            <person name="Worley K."/>
            <person name="Petrosino J."/>
            <person name="Highlander S."/>
            <person name="Gibbs R."/>
        </authorList>
    </citation>
    <scope>NUCLEOTIDE SEQUENCE [LARGE SCALE GENOMIC DNA]</scope>
    <source>
        <strain evidence="7 8">2681</strain>
    </source>
</reference>
<comment type="caution">
    <text evidence="7">The sequence shown here is derived from an EMBL/GenBank/DDBJ whole genome shotgun (WGS) entry which is preliminary data.</text>
</comment>
<dbReference type="Gene3D" id="1.10.10.60">
    <property type="entry name" value="Homeodomain-like"/>
    <property type="match status" value="1"/>
</dbReference>
<sequence>MELPHTHSNGGIVMSYTHLTISERAKIEAYLEIGYSIRKIANLIGRHPSTISRELARQPDYDAQSAQHQYEARKSNCGAKSKYTPELKETIQQKLNETWSPEQIIGRLFPEDLSFKTIYRWVYEGLLEVPLTVLRQKGKRQKPKETRGRFNIGTPISKRPKEVKKRETFGHWELDTVVSGRGKAKGCVATFVERKTRLYLALPMPDRSASSMESAIRKVSALLPEAALKTATTDRGKEFSCYERIEKDLSLEVYFADPYSSWQRGSNENSNGLLREFFPKGTNFEEVKPAELFEALELINSRPRKCLGWKTAYEAFTEQLLRLI</sequence>
<keyword evidence="4" id="KW-0238">DNA-binding</keyword>
<dbReference type="InterPro" id="IPR012337">
    <property type="entry name" value="RNaseH-like_sf"/>
</dbReference>
<dbReference type="PANTHER" id="PTHR10948:SF23">
    <property type="entry name" value="TRANSPOSASE INSI FOR INSERTION SEQUENCE ELEMENT IS30A-RELATED"/>
    <property type="match status" value="1"/>
</dbReference>
<evidence type="ECO:0000313" key="8">
    <source>
        <dbReference type="Proteomes" id="UP000005316"/>
    </source>
</evidence>
<organism evidence="7 8">
    <name type="scientific">Sporosarcina newyorkensis 2681</name>
    <dbReference type="NCBI Taxonomy" id="1027292"/>
    <lineage>
        <taxon>Bacteria</taxon>
        <taxon>Bacillati</taxon>
        <taxon>Bacillota</taxon>
        <taxon>Bacilli</taxon>
        <taxon>Bacillales</taxon>
        <taxon>Caryophanaceae</taxon>
        <taxon>Sporosarcina</taxon>
    </lineage>
</organism>
<keyword evidence="3" id="KW-0815">Transposition</keyword>
<comment type="function">
    <text evidence="1">Required for the transposition of the insertion element.</text>
</comment>
<dbReference type="InterPro" id="IPR001584">
    <property type="entry name" value="Integrase_cat-core"/>
</dbReference>
<evidence type="ECO:0000256" key="1">
    <source>
        <dbReference type="ARBA" id="ARBA00002190"/>
    </source>
</evidence>
<dbReference type="GO" id="GO:0003677">
    <property type="term" value="F:DNA binding"/>
    <property type="evidence" value="ECO:0007669"/>
    <property type="project" value="UniProtKB-KW"/>
</dbReference>
<evidence type="ECO:0000256" key="3">
    <source>
        <dbReference type="ARBA" id="ARBA00022578"/>
    </source>
</evidence>
<comment type="similarity">
    <text evidence="2">Belongs to the transposase IS30 family.</text>
</comment>
<keyword evidence="5" id="KW-0233">DNA recombination</keyword>
<dbReference type="HOGENOM" id="CLU_035706_0_2_9"/>
<dbReference type="GO" id="GO:0005829">
    <property type="term" value="C:cytosol"/>
    <property type="evidence" value="ECO:0007669"/>
    <property type="project" value="TreeGrafter"/>
</dbReference>
<proteinExistence type="inferred from homology"/>
<dbReference type="EMBL" id="AFPZ01000074">
    <property type="protein sequence ID" value="EGQ24186.1"/>
    <property type="molecule type" value="Genomic_DNA"/>
</dbReference>